<feature type="binding site" evidence="7 8">
    <location>
        <position position="115"/>
    </location>
    <ligand>
        <name>S-adenosyl-L-methionine</name>
        <dbReference type="ChEBI" id="CHEBI:59789"/>
    </ligand>
</feature>
<dbReference type="InterPro" id="IPR001737">
    <property type="entry name" value="KsgA/Erm"/>
</dbReference>
<evidence type="ECO:0000256" key="5">
    <source>
        <dbReference type="ARBA" id="ARBA00022691"/>
    </source>
</evidence>
<feature type="binding site" evidence="7 8">
    <location>
        <position position="96"/>
    </location>
    <ligand>
        <name>S-adenosyl-L-methionine</name>
        <dbReference type="ChEBI" id="CHEBI:59789"/>
    </ligand>
</feature>
<keyword evidence="4 7" id="KW-0808">Transferase</keyword>
<dbReference type="GO" id="GO:0003723">
    <property type="term" value="F:RNA binding"/>
    <property type="evidence" value="ECO:0007669"/>
    <property type="project" value="UniProtKB-UniRule"/>
</dbReference>
<keyword evidence="6 7" id="KW-0694">RNA-binding</keyword>
<evidence type="ECO:0000256" key="2">
    <source>
        <dbReference type="ARBA" id="ARBA00022552"/>
    </source>
</evidence>
<dbReference type="Pfam" id="PF00398">
    <property type="entry name" value="RrnaAD"/>
    <property type="match status" value="1"/>
</dbReference>
<dbReference type="InterPro" id="IPR029063">
    <property type="entry name" value="SAM-dependent_MTases_sf"/>
</dbReference>
<feature type="binding site" evidence="7 8">
    <location>
        <position position="23"/>
    </location>
    <ligand>
        <name>S-adenosyl-L-methionine</name>
        <dbReference type="ChEBI" id="CHEBI:59789"/>
    </ligand>
</feature>
<gene>
    <name evidence="7" type="primary">rsmA</name>
    <name evidence="7" type="synonym">ksgA</name>
    <name evidence="10" type="ORF">A3J59_03065</name>
</gene>
<dbReference type="InterPro" id="IPR020596">
    <property type="entry name" value="rRNA_Ade_Mease_Trfase_CS"/>
</dbReference>
<dbReference type="CDD" id="cd02440">
    <property type="entry name" value="AdoMet_MTases"/>
    <property type="match status" value="1"/>
</dbReference>
<dbReference type="EMBL" id="MHIL01000023">
    <property type="protein sequence ID" value="OGY51120.1"/>
    <property type="molecule type" value="Genomic_DNA"/>
</dbReference>
<evidence type="ECO:0000256" key="7">
    <source>
        <dbReference type="HAMAP-Rule" id="MF_00607"/>
    </source>
</evidence>
<feature type="domain" description="Ribosomal RNA adenine methylase transferase N-terminal" evidence="9">
    <location>
        <begin position="30"/>
        <end position="198"/>
    </location>
</feature>
<evidence type="ECO:0000256" key="4">
    <source>
        <dbReference type="ARBA" id="ARBA00022679"/>
    </source>
</evidence>
<dbReference type="EC" id="2.1.1.182" evidence="7"/>
<comment type="function">
    <text evidence="7">Specifically dimethylates two adjacent adenosines (A1518 and A1519) in the loop of a conserved hairpin near the 3'-end of 16S rRNA in the 30S particle. May play a critical role in biogenesis of 30S subunits.</text>
</comment>
<dbReference type="PROSITE" id="PS01131">
    <property type="entry name" value="RRNA_A_DIMETH"/>
    <property type="match status" value="1"/>
</dbReference>
<dbReference type="SMART" id="SM00650">
    <property type="entry name" value="rADc"/>
    <property type="match status" value="1"/>
</dbReference>
<dbReference type="NCBIfam" id="TIGR00755">
    <property type="entry name" value="ksgA"/>
    <property type="match status" value="1"/>
</dbReference>
<dbReference type="PROSITE" id="PS51689">
    <property type="entry name" value="SAM_RNA_A_N6_MT"/>
    <property type="match status" value="1"/>
</dbReference>
<evidence type="ECO:0000313" key="11">
    <source>
        <dbReference type="Proteomes" id="UP000177310"/>
    </source>
</evidence>
<keyword evidence="5 7" id="KW-0949">S-adenosyl-L-methionine</keyword>
<keyword evidence="2 7" id="KW-0698">rRNA processing</keyword>
<dbReference type="GO" id="GO:0052908">
    <property type="term" value="F:16S rRNA (adenine(1518)-N(6)/adenine(1519)-N(6))-dimethyltransferase activity"/>
    <property type="evidence" value="ECO:0007669"/>
    <property type="project" value="UniProtKB-EC"/>
</dbReference>
<organism evidence="10 11">
    <name type="scientific">Candidatus Buchananbacteria bacterium RIFCSPHIGHO2_02_FULL_56_16</name>
    <dbReference type="NCBI Taxonomy" id="1797542"/>
    <lineage>
        <taxon>Bacteria</taxon>
        <taxon>Candidatus Buchananiibacteriota</taxon>
    </lineage>
</organism>
<dbReference type="STRING" id="1797542.A3J59_03065"/>
<dbReference type="GO" id="GO:0005829">
    <property type="term" value="C:cytosol"/>
    <property type="evidence" value="ECO:0007669"/>
    <property type="project" value="TreeGrafter"/>
</dbReference>
<keyword evidence="1 7" id="KW-0963">Cytoplasm</keyword>
<sequence>MLDQIKKLCKAYGITPQRSKGQHFLMDATVIDTMVETARLDQRDTVLEVGPGLGILTEALVARAGRVVSVELDRKLFGLLQAKFIVSRNLELVNDDILRCDFAGRLGAGYKVVANLPYNITSRFLKNILTAAVKPLVAVVLVQKEVAERICAKPGDLSLLGISVQLYGRPAVVATVGRQQFWPMPAVDSAIVAIRDIQPAAAIAARLKPVTEKQFWQLVRIGFSAKRKKLVNNLAAGLKVSGTIIETAAAEAGLTPNVRAQNLAVADWQQLAKKLVMYLN</sequence>
<comment type="subcellular location">
    <subcellularLocation>
        <location evidence="7">Cytoplasm</location>
    </subcellularLocation>
</comment>
<dbReference type="AlphaFoldDB" id="A0A1G1YHE5"/>
<dbReference type="Proteomes" id="UP000177310">
    <property type="component" value="Unassembled WGS sequence"/>
</dbReference>
<protein>
    <recommendedName>
        <fullName evidence="7">Ribosomal RNA small subunit methyltransferase A</fullName>
        <ecNumber evidence="7">2.1.1.182</ecNumber>
    </recommendedName>
    <alternativeName>
        <fullName evidence="7">16S rRNA (adenine(1518)-N(6)/adenine(1519)-N(6))-dimethyltransferase</fullName>
    </alternativeName>
    <alternativeName>
        <fullName evidence="7">16S rRNA dimethyladenosine transferase</fullName>
    </alternativeName>
    <alternativeName>
        <fullName evidence="7">16S rRNA dimethylase</fullName>
    </alternativeName>
    <alternativeName>
        <fullName evidence="7">S-adenosylmethionine-6-N', N'-adenosyl(rRNA) dimethyltransferase</fullName>
    </alternativeName>
</protein>
<evidence type="ECO:0000256" key="1">
    <source>
        <dbReference type="ARBA" id="ARBA00022490"/>
    </source>
</evidence>
<dbReference type="HAMAP" id="MF_00607">
    <property type="entry name" value="16SrRNA_methyltr_A"/>
    <property type="match status" value="1"/>
</dbReference>
<comment type="catalytic activity">
    <reaction evidence="7">
        <text>adenosine(1518)/adenosine(1519) in 16S rRNA + 4 S-adenosyl-L-methionine = N(6)-dimethyladenosine(1518)/N(6)-dimethyladenosine(1519) in 16S rRNA + 4 S-adenosyl-L-homocysteine + 4 H(+)</text>
        <dbReference type="Rhea" id="RHEA:19609"/>
        <dbReference type="Rhea" id="RHEA-COMP:10232"/>
        <dbReference type="Rhea" id="RHEA-COMP:10233"/>
        <dbReference type="ChEBI" id="CHEBI:15378"/>
        <dbReference type="ChEBI" id="CHEBI:57856"/>
        <dbReference type="ChEBI" id="CHEBI:59789"/>
        <dbReference type="ChEBI" id="CHEBI:74411"/>
        <dbReference type="ChEBI" id="CHEBI:74493"/>
        <dbReference type="EC" id="2.1.1.182"/>
    </reaction>
</comment>
<keyword evidence="3 7" id="KW-0489">Methyltransferase</keyword>
<evidence type="ECO:0000256" key="8">
    <source>
        <dbReference type="PROSITE-ProRule" id="PRU01026"/>
    </source>
</evidence>
<dbReference type="Gene3D" id="1.10.8.100">
    <property type="entry name" value="Ribosomal RNA adenine dimethylase-like, domain 2"/>
    <property type="match status" value="1"/>
</dbReference>
<dbReference type="SUPFAM" id="SSF53335">
    <property type="entry name" value="S-adenosyl-L-methionine-dependent methyltransferases"/>
    <property type="match status" value="1"/>
</dbReference>
<dbReference type="PANTHER" id="PTHR11727:SF7">
    <property type="entry name" value="DIMETHYLADENOSINE TRANSFERASE-RELATED"/>
    <property type="match status" value="1"/>
</dbReference>
<feature type="binding site" evidence="7 8">
    <location>
        <position position="71"/>
    </location>
    <ligand>
        <name>S-adenosyl-L-methionine</name>
        <dbReference type="ChEBI" id="CHEBI:59789"/>
    </ligand>
</feature>
<dbReference type="InterPro" id="IPR023165">
    <property type="entry name" value="rRNA_Ade_diMease-like_C"/>
</dbReference>
<feature type="binding site" evidence="7 8">
    <location>
        <position position="25"/>
    </location>
    <ligand>
        <name>S-adenosyl-L-methionine</name>
        <dbReference type="ChEBI" id="CHEBI:59789"/>
    </ligand>
</feature>
<reference evidence="10 11" key="1">
    <citation type="journal article" date="2016" name="Nat. Commun.">
        <title>Thousands of microbial genomes shed light on interconnected biogeochemical processes in an aquifer system.</title>
        <authorList>
            <person name="Anantharaman K."/>
            <person name="Brown C.T."/>
            <person name="Hug L.A."/>
            <person name="Sharon I."/>
            <person name="Castelle C.J."/>
            <person name="Probst A.J."/>
            <person name="Thomas B.C."/>
            <person name="Singh A."/>
            <person name="Wilkins M.J."/>
            <person name="Karaoz U."/>
            <person name="Brodie E.L."/>
            <person name="Williams K.H."/>
            <person name="Hubbard S.S."/>
            <person name="Banfield J.F."/>
        </authorList>
    </citation>
    <scope>NUCLEOTIDE SEQUENCE [LARGE SCALE GENOMIC DNA]</scope>
</reference>
<evidence type="ECO:0000256" key="3">
    <source>
        <dbReference type="ARBA" id="ARBA00022603"/>
    </source>
</evidence>
<feature type="binding site" evidence="7 8">
    <location>
        <position position="50"/>
    </location>
    <ligand>
        <name>S-adenosyl-L-methionine</name>
        <dbReference type="ChEBI" id="CHEBI:59789"/>
    </ligand>
</feature>
<comment type="similarity">
    <text evidence="7">Belongs to the class I-like SAM-binding methyltransferase superfamily. rRNA adenine N(6)-methyltransferase family. RsmA subfamily.</text>
</comment>
<dbReference type="InterPro" id="IPR011530">
    <property type="entry name" value="rRNA_adenine_dimethylase"/>
</dbReference>
<evidence type="ECO:0000313" key="10">
    <source>
        <dbReference type="EMBL" id="OGY51120.1"/>
    </source>
</evidence>
<accession>A0A1G1YHE5</accession>
<comment type="caution">
    <text evidence="10">The sequence shown here is derived from an EMBL/GenBank/DDBJ whole genome shotgun (WGS) entry which is preliminary data.</text>
</comment>
<dbReference type="PANTHER" id="PTHR11727">
    <property type="entry name" value="DIMETHYLADENOSINE TRANSFERASE"/>
    <property type="match status" value="1"/>
</dbReference>
<dbReference type="InterPro" id="IPR020598">
    <property type="entry name" value="rRNA_Ade_methylase_Trfase_N"/>
</dbReference>
<evidence type="ECO:0000259" key="9">
    <source>
        <dbReference type="SMART" id="SM00650"/>
    </source>
</evidence>
<proteinExistence type="inferred from homology"/>
<evidence type="ECO:0000256" key="6">
    <source>
        <dbReference type="ARBA" id="ARBA00022884"/>
    </source>
</evidence>
<name>A0A1G1YHE5_9BACT</name>
<dbReference type="Gene3D" id="3.40.50.150">
    <property type="entry name" value="Vaccinia Virus protein VP39"/>
    <property type="match status" value="1"/>
</dbReference>